<dbReference type="AlphaFoldDB" id="A0A0M6XMW6"/>
<proteinExistence type="predicted"/>
<evidence type="ECO:0000313" key="3">
    <source>
        <dbReference type="Proteomes" id="UP000048908"/>
    </source>
</evidence>
<accession>A0A0M6XMW6</accession>
<dbReference type="STRING" id="282197.SAMN04488517_104223"/>
<evidence type="ECO:0000313" key="2">
    <source>
        <dbReference type="EMBL" id="CTQ32012.1"/>
    </source>
</evidence>
<keyword evidence="3" id="KW-1185">Reference proteome</keyword>
<evidence type="ECO:0000256" key="1">
    <source>
        <dbReference type="SAM" id="Phobius"/>
    </source>
</evidence>
<gene>
    <name evidence="2" type="ORF">JAN5088_00771</name>
</gene>
<protein>
    <submittedName>
        <fullName evidence="2">Uncharacterized protein</fullName>
    </submittedName>
</protein>
<dbReference type="EMBL" id="CXPG01000012">
    <property type="protein sequence ID" value="CTQ32012.1"/>
    <property type="molecule type" value="Genomic_DNA"/>
</dbReference>
<keyword evidence="1" id="KW-0812">Transmembrane</keyword>
<keyword evidence="1" id="KW-1133">Transmembrane helix</keyword>
<sequence>MPERQHPLTLGTRAARWGAVAVAVGLAIMAVPVVQGYREGPGAPVEASSAWEVLRQMGREMAVRE</sequence>
<reference evidence="2 3" key="1">
    <citation type="submission" date="2015-07" db="EMBL/GenBank/DDBJ databases">
        <authorList>
            <person name="Noorani M."/>
        </authorList>
    </citation>
    <scope>NUCLEOTIDE SEQUENCE [LARGE SCALE GENOMIC DNA]</scope>
    <source>
        <strain evidence="2 3">CECT 5088</strain>
    </source>
</reference>
<dbReference type="RefSeq" id="WP_055681473.1">
    <property type="nucleotide sequence ID" value="NZ_CXPG01000012.1"/>
</dbReference>
<name>A0A0M6XMW6_9RHOB</name>
<keyword evidence="1" id="KW-0472">Membrane</keyword>
<organism evidence="2 3">
    <name type="scientific">Jannaschia rubra</name>
    <dbReference type="NCBI Taxonomy" id="282197"/>
    <lineage>
        <taxon>Bacteria</taxon>
        <taxon>Pseudomonadati</taxon>
        <taxon>Pseudomonadota</taxon>
        <taxon>Alphaproteobacteria</taxon>
        <taxon>Rhodobacterales</taxon>
        <taxon>Roseobacteraceae</taxon>
        <taxon>Jannaschia</taxon>
    </lineage>
</organism>
<feature type="transmembrane region" description="Helical" evidence="1">
    <location>
        <begin position="14"/>
        <end position="34"/>
    </location>
</feature>
<dbReference type="Proteomes" id="UP000048908">
    <property type="component" value="Unassembled WGS sequence"/>
</dbReference>